<gene>
    <name evidence="1" type="ORF">ACFQE9_02190</name>
</gene>
<accession>A0ABD5UUH1</accession>
<evidence type="ECO:0000313" key="1">
    <source>
        <dbReference type="EMBL" id="MFC6891433.1"/>
    </source>
</evidence>
<comment type="caution">
    <text evidence="1">The sequence shown here is derived from an EMBL/GenBank/DDBJ whole genome shotgun (WGS) entry which is preliminary data.</text>
</comment>
<name>A0ABD5UUH1_9EURY</name>
<reference evidence="1 2" key="1">
    <citation type="journal article" date="2019" name="Int. J. Syst. Evol. Microbiol.">
        <title>The Global Catalogue of Microorganisms (GCM) 10K type strain sequencing project: providing services to taxonomists for standard genome sequencing and annotation.</title>
        <authorList>
            <consortium name="The Broad Institute Genomics Platform"/>
            <consortium name="The Broad Institute Genome Sequencing Center for Infectious Disease"/>
            <person name="Wu L."/>
            <person name="Ma J."/>
        </authorList>
    </citation>
    <scope>NUCLEOTIDE SEQUENCE [LARGE SCALE GENOMIC DNA]</scope>
    <source>
        <strain evidence="1 2">SKJ47</strain>
    </source>
</reference>
<proteinExistence type="predicted"/>
<dbReference type="RefSeq" id="WP_379739630.1">
    <property type="nucleotide sequence ID" value="NZ_JBHSVN010000002.1"/>
</dbReference>
<dbReference type="AlphaFoldDB" id="A0ABD5UUH1"/>
<keyword evidence="2" id="KW-1185">Reference proteome</keyword>
<dbReference type="EMBL" id="JBHSXL010000002">
    <property type="protein sequence ID" value="MFC6891433.1"/>
    <property type="molecule type" value="Genomic_DNA"/>
</dbReference>
<evidence type="ECO:0000313" key="2">
    <source>
        <dbReference type="Proteomes" id="UP001596296"/>
    </source>
</evidence>
<sequence length="196" mass="22331">MNNETDNLDYAKTQVNEARRRLDSVVDRVTNKNVGPDFLPMDTRTDEIVAGEDLDEIPDEHLIWLASRDGDKTRDIGGHIQNIIIDCQLSIEIAVKSMYKAVDEEFKPTHDISFSSHETDRFNNSVPVDFERKDEIIRAIFLTQFWERFYELAKYGAPALDVGPSFIFDTPDGERAISDAQFCVGLAEDFIDHVGD</sequence>
<evidence type="ECO:0008006" key="3">
    <source>
        <dbReference type="Google" id="ProtNLM"/>
    </source>
</evidence>
<protein>
    <recommendedName>
        <fullName evidence="3">HEPN domain-containing protein</fullName>
    </recommendedName>
</protein>
<dbReference type="Proteomes" id="UP001596296">
    <property type="component" value="Unassembled WGS sequence"/>
</dbReference>
<organism evidence="1 2">
    <name type="scientific">Halopenitus salinus</name>
    <dbReference type="NCBI Taxonomy" id="1198295"/>
    <lineage>
        <taxon>Archaea</taxon>
        <taxon>Methanobacteriati</taxon>
        <taxon>Methanobacteriota</taxon>
        <taxon>Stenosarchaea group</taxon>
        <taxon>Halobacteria</taxon>
        <taxon>Halobacteriales</taxon>
        <taxon>Haloferacaceae</taxon>
        <taxon>Halopenitus</taxon>
    </lineage>
</organism>